<accession>V4C3K1</accession>
<organism evidence="3 4">
    <name type="scientific">Lottia gigantea</name>
    <name type="common">Giant owl limpet</name>
    <dbReference type="NCBI Taxonomy" id="225164"/>
    <lineage>
        <taxon>Eukaryota</taxon>
        <taxon>Metazoa</taxon>
        <taxon>Spiralia</taxon>
        <taxon>Lophotrochozoa</taxon>
        <taxon>Mollusca</taxon>
        <taxon>Gastropoda</taxon>
        <taxon>Patellogastropoda</taxon>
        <taxon>Lottioidea</taxon>
        <taxon>Lottiidae</taxon>
        <taxon>Lottia</taxon>
    </lineage>
</organism>
<dbReference type="InterPro" id="IPR002048">
    <property type="entry name" value="EF_hand_dom"/>
</dbReference>
<dbReference type="OrthoDB" id="6097085at2759"/>
<dbReference type="SMART" id="SM00054">
    <property type="entry name" value="EFh"/>
    <property type="match status" value="2"/>
</dbReference>
<dbReference type="GeneID" id="20248732"/>
<protein>
    <recommendedName>
        <fullName evidence="2">EF-hand domain-containing protein</fullName>
    </recommendedName>
</protein>
<dbReference type="HOGENOM" id="CLU_1697516_0_0_1"/>
<evidence type="ECO:0000313" key="3">
    <source>
        <dbReference type="EMBL" id="ESO96119.1"/>
    </source>
</evidence>
<name>V4C3K1_LOTGI</name>
<keyword evidence="4" id="KW-1185">Reference proteome</keyword>
<dbReference type="RefSeq" id="XP_009053234.1">
    <property type="nucleotide sequence ID" value="XM_009054986.1"/>
</dbReference>
<evidence type="ECO:0000256" key="1">
    <source>
        <dbReference type="ARBA" id="ARBA00022837"/>
    </source>
</evidence>
<feature type="domain" description="EF-hand" evidence="2">
    <location>
        <begin position="54"/>
        <end position="89"/>
    </location>
</feature>
<dbReference type="PROSITE" id="PS50222">
    <property type="entry name" value="EF_HAND_2"/>
    <property type="match status" value="2"/>
</dbReference>
<dbReference type="InterPro" id="IPR011992">
    <property type="entry name" value="EF-hand-dom_pair"/>
</dbReference>
<gene>
    <name evidence="3" type="ORF">LOTGIDRAFT_231842</name>
</gene>
<dbReference type="OMA" id="CVMYFMC"/>
<proteinExistence type="predicted"/>
<dbReference type="GO" id="GO:0005509">
    <property type="term" value="F:calcium ion binding"/>
    <property type="evidence" value="ECO:0007669"/>
    <property type="project" value="InterPro"/>
</dbReference>
<dbReference type="KEGG" id="lgi:LOTGIDRAFT_231842"/>
<keyword evidence="1" id="KW-0106">Calcium</keyword>
<dbReference type="InterPro" id="IPR018247">
    <property type="entry name" value="EF_Hand_1_Ca_BS"/>
</dbReference>
<dbReference type="Proteomes" id="UP000030746">
    <property type="component" value="Unassembled WGS sequence"/>
</dbReference>
<sequence>MNLEGLIFAPKKCPKKKRHYNVHYSLLPLVWCNSEPLKAAQLFDKVDIDKNDLLDRKELDSIFLLFDVDGDKQVSKAEFQNDWVNKFSLGNIKEADALFARADQTHDGVIAANDIDAIFTFFDVNGNSNVDLNEFLTQWGQVTLIPVNPIDTHVG</sequence>
<dbReference type="AlphaFoldDB" id="V4C3K1"/>
<dbReference type="EMBL" id="KB201549">
    <property type="protein sequence ID" value="ESO96119.1"/>
    <property type="molecule type" value="Genomic_DNA"/>
</dbReference>
<dbReference type="SUPFAM" id="SSF47473">
    <property type="entry name" value="EF-hand"/>
    <property type="match status" value="1"/>
</dbReference>
<dbReference type="CTD" id="20248732"/>
<dbReference type="PROSITE" id="PS00018">
    <property type="entry name" value="EF_HAND_1"/>
    <property type="match status" value="1"/>
</dbReference>
<evidence type="ECO:0000313" key="4">
    <source>
        <dbReference type="Proteomes" id="UP000030746"/>
    </source>
</evidence>
<evidence type="ECO:0000259" key="2">
    <source>
        <dbReference type="PROSITE" id="PS50222"/>
    </source>
</evidence>
<dbReference type="STRING" id="225164.V4C3K1"/>
<reference evidence="3 4" key="1">
    <citation type="journal article" date="2013" name="Nature">
        <title>Insights into bilaterian evolution from three spiralian genomes.</title>
        <authorList>
            <person name="Simakov O."/>
            <person name="Marletaz F."/>
            <person name="Cho S.J."/>
            <person name="Edsinger-Gonzales E."/>
            <person name="Havlak P."/>
            <person name="Hellsten U."/>
            <person name="Kuo D.H."/>
            <person name="Larsson T."/>
            <person name="Lv J."/>
            <person name="Arendt D."/>
            <person name="Savage R."/>
            <person name="Osoegawa K."/>
            <person name="de Jong P."/>
            <person name="Grimwood J."/>
            <person name="Chapman J.A."/>
            <person name="Shapiro H."/>
            <person name="Aerts A."/>
            <person name="Otillar R.P."/>
            <person name="Terry A.Y."/>
            <person name="Boore J.L."/>
            <person name="Grigoriev I.V."/>
            <person name="Lindberg D.R."/>
            <person name="Seaver E.C."/>
            <person name="Weisblat D.A."/>
            <person name="Putnam N.H."/>
            <person name="Rokhsar D.S."/>
        </authorList>
    </citation>
    <scope>NUCLEOTIDE SEQUENCE [LARGE SCALE GENOMIC DNA]</scope>
</reference>
<dbReference type="Gene3D" id="1.10.238.10">
    <property type="entry name" value="EF-hand"/>
    <property type="match status" value="1"/>
</dbReference>
<feature type="domain" description="EF-hand" evidence="2">
    <location>
        <begin position="90"/>
        <end position="125"/>
    </location>
</feature>